<dbReference type="RefSeq" id="WP_034574361.1">
    <property type="nucleotide sequence ID" value="NZ_NBZD01000001.1"/>
</dbReference>
<sequence length="469" mass="52930">MNLNFSHSRLSGLLIIIFALSVSSCAAVSPARSERPLEDEDIIRNIHSHAATLTAGKTKFSLKSNTESRFFSITEEREGDYAYQYDQNQSLTSARGSSRSNDGSENFIWLSTCAFIQHNDSAWEPTNDNPDQSLSVLTAYNVFTKLENKFTLIRPKDPHEPVEYFYGSTNKSIMELLSQIGNINLQHLPLNGLKAEAHFYVVPQSGQIQQVNVQIIDTRKNSVPAEVQLIFYDINQPLNLVAPSNSVNAGRKGNDRSLDEAERWKRLSTLQAELMKHQTYKILSDVKYVYNTLNAGLHGHTVNSGQVVKLKSGYLFRGDRRVQNDRTDVLQEFVESPSGNFVLTSGNWVRQPVTAKASSPAYTLIYDLLQLNQGLSASENENKTIFSYSGKNRLFFMLCRDLFHMDLSELNGQNVQIDLSVTADKNSLTLESFSLRLRTVYNNVLDLTGYMQFLEYGSPRIVDLPPEIR</sequence>
<evidence type="ECO:0000313" key="2">
    <source>
        <dbReference type="EMBL" id="PNH19398.1"/>
    </source>
</evidence>
<dbReference type="Proteomes" id="UP000236394">
    <property type="component" value="Unassembled WGS sequence"/>
</dbReference>
<accession>A0A2J8B3P1</accession>
<organism evidence="2 3">
    <name type="scientific">Mageeibacillus indolicus</name>
    <dbReference type="NCBI Taxonomy" id="884684"/>
    <lineage>
        <taxon>Bacteria</taxon>
        <taxon>Bacillati</taxon>
        <taxon>Bacillota</taxon>
        <taxon>Clostridia</taxon>
        <taxon>Eubacteriales</taxon>
        <taxon>Oscillospiraceae</taxon>
        <taxon>Mageeibacillus</taxon>
    </lineage>
</organism>
<feature type="chain" id="PRO_5014443537" description="Lipoprotein" evidence="1">
    <location>
        <begin position="27"/>
        <end position="469"/>
    </location>
</feature>
<evidence type="ECO:0000313" key="3">
    <source>
        <dbReference type="Proteomes" id="UP000236394"/>
    </source>
</evidence>
<dbReference type="EMBL" id="NBZD01000001">
    <property type="protein sequence ID" value="PNH19398.1"/>
    <property type="molecule type" value="Genomic_DNA"/>
</dbReference>
<gene>
    <name evidence="2" type="ORF">B7R76_00475</name>
</gene>
<comment type="caution">
    <text evidence="2">The sequence shown here is derived from an EMBL/GenBank/DDBJ whole genome shotgun (WGS) entry which is preliminary data.</text>
</comment>
<feature type="signal peptide" evidence="1">
    <location>
        <begin position="1"/>
        <end position="26"/>
    </location>
</feature>
<proteinExistence type="predicted"/>
<reference evidence="3" key="1">
    <citation type="submission" date="2017-04" db="EMBL/GenBank/DDBJ databases">
        <authorList>
            <person name="Bumgarner R.E."/>
            <person name="Fredricks D.N."/>
            <person name="Srinivasan S."/>
        </authorList>
    </citation>
    <scope>NUCLEOTIDE SEQUENCE [LARGE SCALE GENOMIC DNA]</scope>
    <source>
        <strain evidence="3">KA00405</strain>
    </source>
</reference>
<keyword evidence="1" id="KW-0732">Signal</keyword>
<name>A0A2J8B3P1_9FIRM</name>
<dbReference type="AlphaFoldDB" id="A0A2J8B3P1"/>
<evidence type="ECO:0000256" key="1">
    <source>
        <dbReference type="SAM" id="SignalP"/>
    </source>
</evidence>
<protein>
    <recommendedName>
        <fullName evidence="4">Lipoprotein</fullName>
    </recommendedName>
</protein>
<evidence type="ECO:0008006" key="4">
    <source>
        <dbReference type="Google" id="ProtNLM"/>
    </source>
</evidence>